<feature type="transmembrane region" description="Helical" evidence="1">
    <location>
        <begin position="42"/>
        <end position="59"/>
    </location>
</feature>
<accession>A0A562V7N7</accession>
<evidence type="ECO:0000313" key="3">
    <source>
        <dbReference type="Proteomes" id="UP000319449"/>
    </source>
</evidence>
<dbReference type="EMBL" id="VLLN01000033">
    <property type="protein sequence ID" value="TWJ13920.1"/>
    <property type="molecule type" value="Genomic_DNA"/>
</dbReference>
<keyword evidence="1" id="KW-0812">Transmembrane</keyword>
<gene>
    <name evidence="2" type="ORF">JN12_03637</name>
</gene>
<organism evidence="2 3">
    <name type="scientific">Geobacter argillaceus</name>
    <dbReference type="NCBI Taxonomy" id="345631"/>
    <lineage>
        <taxon>Bacteria</taxon>
        <taxon>Pseudomonadati</taxon>
        <taxon>Thermodesulfobacteriota</taxon>
        <taxon>Desulfuromonadia</taxon>
        <taxon>Geobacterales</taxon>
        <taxon>Geobacteraceae</taxon>
        <taxon>Geobacter</taxon>
    </lineage>
</organism>
<keyword evidence="1" id="KW-1133">Transmembrane helix</keyword>
<reference evidence="2 3" key="1">
    <citation type="submission" date="2019-07" db="EMBL/GenBank/DDBJ databases">
        <title>Genomic Encyclopedia of Archaeal and Bacterial Type Strains, Phase II (KMG-II): from individual species to whole genera.</title>
        <authorList>
            <person name="Goeker M."/>
        </authorList>
    </citation>
    <scope>NUCLEOTIDE SEQUENCE [LARGE SCALE GENOMIC DNA]</scope>
    <source>
        <strain evidence="2 3">ATCC BAA-1139</strain>
    </source>
</reference>
<dbReference type="OrthoDB" id="5397894at2"/>
<evidence type="ECO:0000256" key="1">
    <source>
        <dbReference type="SAM" id="Phobius"/>
    </source>
</evidence>
<sequence length="93" mass="11027">MDKDKERQEISVIGRLFCLEALIFFMGLFSLGSGLYTGEAIQLFWGGLIIVGAVALHFVRKKDWKKHWAEQEEFQRRMEERQKRQKEEKKHGN</sequence>
<name>A0A562V7N7_9BACT</name>
<dbReference type="AlphaFoldDB" id="A0A562V7N7"/>
<feature type="transmembrane region" description="Helical" evidence="1">
    <location>
        <begin position="12"/>
        <end position="36"/>
    </location>
</feature>
<comment type="caution">
    <text evidence="2">The sequence shown here is derived from an EMBL/GenBank/DDBJ whole genome shotgun (WGS) entry which is preliminary data.</text>
</comment>
<evidence type="ECO:0000313" key="2">
    <source>
        <dbReference type="EMBL" id="TWJ13920.1"/>
    </source>
</evidence>
<proteinExistence type="predicted"/>
<dbReference type="RefSeq" id="WP_145025421.1">
    <property type="nucleotide sequence ID" value="NZ_VLLN01000033.1"/>
</dbReference>
<keyword evidence="3" id="KW-1185">Reference proteome</keyword>
<dbReference type="Proteomes" id="UP000319449">
    <property type="component" value="Unassembled WGS sequence"/>
</dbReference>
<keyword evidence="1" id="KW-0472">Membrane</keyword>
<protein>
    <submittedName>
        <fullName evidence="2">Uncharacterized protein</fullName>
    </submittedName>
</protein>